<dbReference type="GO" id="GO:0016791">
    <property type="term" value="F:phosphatase activity"/>
    <property type="evidence" value="ECO:0007669"/>
    <property type="project" value="TreeGrafter"/>
</dbReference>
<dbReference type="STRING" id="693661.Arcve_0119"/>
<reference evidence="3 4" key="1">
    <citation type="submission" date="2011-03" db="EMBL/GenBank/DDBJ databases">
        <title>The complete genome of Archaeoglobus veneficus SNP6.</title>
        <authorList>
            <consortium name="US DOE Joint Genome Institute (JGI-PGF)"/>
            <person name="Lucas S."/>
            <person name="Copeland A."/>
            <person name="Lapidus A."/>
            <person name="Bruce D."/>
            <person name="Goodwin L."/>
            <person name="Pitluck S."/>
            <person name="Kyrpides N."/>
            <person name="Mavromatis K."/>
            <person name="Pagani I."/>
            <person name="Ivanova N."/>
            <person name="Mikhailova N."/>
            <person name="Lu M."/>
            <person name="Detter J.C."/>
            <person name="Tapia R."/>
            <person name="Han C."/>
            <person name="Land M."/>
            <person name="Hauser L."/>
            <person name="Markowitz V."/>
            <person name="Cheng J.-F."/>
            <person name="Hugenholtz P."/>
            <person name="Woyke T."/>
            <person name="Wu D."/>
            <person name="Spring S."/>
            <person name="Brambilla E."/>
            <person name="Klenk H.-P."/>
            <person name="Eisen J.A."/>
        </authorList>
    </citation>
    <scope>NUCLEOTIDE SEQUENCE [LARGE SCALE GENOMIC DNA]</scope>
    <source>
        <strain>SNP6</strain>
    </source>
</reference>
<dbReference type="GeneID" id="10393211"/>
<evidence type="ECO:0000313" key="4">
    <source>
        <dbReference type="Proteomes" id="UP000008136"/>
    </source>
</evidence>
<dbReference type="AlphaFoldDB" id="F2KN59"/>
<comment type="cofactor">
    <cofactor evidence="1">
        <name>a divalent metal cation</name>
        <dbReference type="ChEBI" id="CHEBI:60240"/>
    </cofactor>
</comment>
<dbReference type="eggNOG" id="arCOG01143">
    <property type="taxonomic scope" value="Archaea"/>
</dbReference>
<dbReference type="EC" id="3.1.4.-" evidence="1"/>
<dbReference type="Pfam" id="PF12850">
    <property type="entry name" value="Metallophos_2"/>
    <property type="match status" value="1"/>
</dbReference>
<comment type="similarity">
    <text evidence="1">Belongs to the metallophosphoesterase superfamily. YfcE family.</text>
</comment>
<sequence length="223" mass="24797">MRIGIISDVHANLVALEEVLEKLTGCDVIYSAGDVVGYYPFPNEVVEVFRREGIESVAGNHDVAIASGDFAGMNQIAMEAGIYTRQVLTGENLEWLRELPLNIETSELSIYHGMPAEGEAAYIVYIFPEDPITDEFLKDADKHIVVGHTHIQFVKEHGGKLFFNPGSVGQPRDGDARAAYAIYDTESGELRLERVEYNIEEVCEAVEKAGLSRYLCSRLYDGY</sequence>
<accession>F2KN59</accession>
<dbReference type="PANTHER" id="PTHR42850">
    <property type="entry name" value="METALLOPHOSPHOESTERASE"/>
    <property type="match status" value="1"/>
</dbReference>
<dbReference type="KEGG" id="ave:Arcve_0119"/>
<dbReference type="NCBIfam" id="TIGR00040">
    <property type="entry name" value="yfcE"/>
    <property type="match status" value="1"/>
</dbReference>
<dbReference type="PIRSF" id="PIRSF000883">
    <property type="entry name" value="Pesterase_MJ0912"/>
    <property type="match status" value="1"/>
</dbReference>
<dbReference type="Gene3D" id="3.60.21.10">
    <property type="match status" value="1"/>
</dbReference>
<dbReference type="GO" id="GO:0005737">
    <property type="term" value="C:cytoplasm"/>
    <property type="evidence" value="ECO:0007669"/>
    <property type="project" value="TreeGrafter"/>
</dbReference>
<dbReference type="GO" id="GO:0046872">
    <property type="term" value="F:metal ion binding"/>
    <property type="evidence" value="ECO:0007669"/>
    <property type="project" value="UniProtKB-KW"/>
</dbReference>
<dbReference type="HOGENOM" id="CLU_074761_1_1_2"/>
<dbReference type="SUPFAM" id="SSF56300">
    <property type="entry name" value="Metallo-dependent phosphatases"/>
    <property type="match status" value="1"/>
</dbReference>
<organism evidence="3 4">
    <name type="scientific">Archaeoglobus veneficus (strain DSM 11195 / SNP6)</name>
    <dbReference type="NCBI Taxonomy" id="693661"/>
    <lineage>
        <taxon>Archaea</taxon>
        <taxon>Methanobacteriati</taxon>
        <taxon>Methanobacteriota</taxon>
        <taxon>Archaeoglobi</taxon>
        <taxon>Archaeoglobales</taxon>
        <taxon>Archaeoglobaceae</taxon>
        <taxon>Archaeoglobus</taxon>
    </lineage>
</organism>
<protein>
    <recommendedName>
        <fullName evidence="1">Phosphoesterase</fullName>
        <ecNumber evidence="1">3.1.4.-</ecNumber>
    </recommendedName>
</protein>
<proteinExistence type="inferred from homology"/>
<dbReference type="InterPro" id="IPR029052">
    <property type="entry name" value="Metallo-depent_PP-like"/>
</dbReference>
<dbReference type="PANTHER" id="PTHR42850:SF2">
    <property type="entry name" value="BLL5683 PROTEIN"/>
    <property type="match status" value="1"/>
</dbReference>
<keyword evidence="1" id="KW-0479">Metal-binding</keyword>
<dbReference type="EMBL" id="CP002588">
    <property type="protein sequence ID" value="AEA46160.1"/>
    <property type="molecule type" value="Genomic_DNA"/>
</dbReference>
<dbReference type="Proteomes" id="UP000008136">
    <property type="component" value="Chromosome"/>
</dbReference>
<name>F2KN59_ARCVS</name>
<evidence type="ECO:0000256" key="1">
    <source>
        <dbReference type="RuleBase" id="RU362039"/>
    </source>
</evidence>
<dbReference type="OrthoDB" id="9937at2157"/>
<dbReference type="InterPro" id="IPR000979">
    <property type="entry name" value="Phosphodiesterase_MJ0936/Vps29"/>
</dbReference>
<dbReference type="RefSeq" id="WP_013682836.1">
    <property type="nucleotide sequence ID" value="NC_015320.1"/>
</dbReference>
<gene>
    <name evidence="3" type="ordered locus">Arcve_0119</name>
</gene>
<dbReference type="InterPro" id="IPR011152">
    <property type="entry name" value="Pesterase_MJ0912"/>
</dbReference>
<dbReference type="InterPro" id="IPR050126">
    <property type="entry name" value="Ap4A_hydrolase"/>
</dbReference>
<evidence type="ECO:0000259" key="2">
    <source>
        <dbReference type="Pfam" id="PF12850"/>
    </source>
</evidence>
<evidence type="ECO:0000313" key="3">
    <source>
        <dbReference type="EMBL" id="AEA46160.1"/>
    </source>
</evidence>
<dbReference type="InterPro" id="IPR024654">
    <property type="entry name" value="Calcineurin-like_PHP_lpxH"/>
</dbReference>
<keyword evidence="4" id="KW-1185">Reference proteome</keyword>
<feature type="domain" description="Calcineurin-like phosphoesterase" evidence="2">
    <location>
        <begin position="1"/>
        <end position="187"/>
    </location>
</feature>